<evidence type="ECO:0000256" key="5">
    <source>
        <dbReference type="ARBA" id="ARBA00023136"/>
    </source>
</evidence>
<evidence type="ECO:0000256" key="2">
    <source>
        <dbReference type="ARBA" id="ARBA00022692"/>
    </source>
</evidence>
<keyword evidence="5" id="KW-0472">Membrane</keyword>
<dbReference type="EMBL" id="CP126212">
    <property type="protein sequence ID" value="WIA14179.1"/>
    <property type="molecule type" value="Genomic_DNA"/>
</dbReference>
<keyword evidence="10" id="KW-0732">Signal</keyword>
<dbReference type="Proteomes" id="UP001244341">
    <property type="component" value="Chromosome 5b"/>
</dbReference>
<evidence type="ECO:0000256" key="3">
    <source>
        <dbReference type="ARBA" id="ARBA00022989"/>
    </source>
</evidence>
<accession>A0ABY8TZ74</accession>
<sequence length="350" mass="36230">MAQQATACKQLLLVLCLGCLVAVAPATRDAGFGRRLLIRPLPQGTTSCRNTMQGPWLMTDDKGKVCKAKQLDFSTGCCTAGEQHSCGMCNKLDSCCENFEHCVSCCMSPEHKPEERRKETPRAPNNKDSGVWADVFEYCLAVCRTHGHSTSHENAYIGARHHCFSKLGKPMLSAPLPAGSLDGVTVLLTAAGASCGTMCQQKGLACSQQHLHFLNSCDRLREVTNCEAGCIEEQHTPSMPAAVDPEAPKASRPALCLVGPANTPDASFSCDATANYMRRLCACTKPPAQAAPEAAAAAAAAGGSGGEGVAAAAAAAAGGAAQQEQQGAVEGPDYETQGGTQAAGSNEGGA</sequence>
<evidence type="ECO:0000313" key="12">
    <source>
        <dbReference type="Proteomes" id="UP001244341"/>
    </source>
</evidence>
<dbReference type="PANTHER" id="PTHR13481">
    <property type="entry name" value="SREBP REGULATING GENE PROTEIN"/>
    <property type="match status" value="1"/>
</dbReference>
<feature type="signal peptide" evidence="10">
    <location>
        <begin position="1"/>
        <end position="26"/>
    </location>
</feature>
<evidence type="ECO:0000256" key="1">
    <source>
        <dbReference type="ARBA" id="ARBA00004194"/>
    </source>
</evidence>
<feature type="region of interest" description="Disordered" evidence="9">
    <location>
        <begin position="311"/>
        <end position="350"/>
    </location>
</feature>
<dbReference type="InterPro" id="IPR019352">
    <property type="entry name" value="SPRING1"/>
</dbReference>
<evidence type="ECO:0000256" key="8">
    <source>
        <dbReference type="ARBA" id="ARBA00023485"/>
    </source>
</evidence>
<reference evidence="11 12" key="1">
    <citation type="submission" date="2023-05" db="EMBL/GenBank/DDBJ databases">
        <title>A 100% complete, gapless, phased diploid assembly of the Scenedesmus obliquus UTEX 3031 genome.</title>
        <authorList>
            <person name="Biondi T.C."/>
            <person name="Hanschen E.R."/>
            <person name="Kwon T."/>
            <person name="Eng W."/>
            <person name="Kruse C.P.S."/>
            <person name="Koehler S.I."/>
            <person name="Kunde Y."/>
            <person name="Gleasner C.D."/>
            <person name="You Mak K.T."/>
            <person name="Polle J."/>
            <person name="Hovde B.T."/>
            <person name="Starkenburg S.R."/>
        </authorList>
    </citation>
    <scope>NUCLEOTIDE SEQUENCE [LARGE SCALE GENOMIC DNA]</scope>
    <source>
        <strain evidence="11 12">DOE0152z</strain>
    </source>
</reference>
<feature type="compositionally biased region" description="Low complexity" evidence="9">
    <location>
        <begin position="311"/>
        <end position="331"/>
    </location>
</feature>
<dbReference type="PANTHER" id="PTHR13481:SF0">
    <property type="entry name" value="SREBP REGULATING GENE PROTEIN"/>
    <property type="match status" value="1"/>
</dbReference>
<evidence type="ECO:0000256" key="4">
    <source>
        <dbReference type="ARBA" id="ARBA00023034"/>
    </source>
</evidence>
<keyword evidence="3" id="KW-1133">Transmembrane helix</keyword>
<evidence type="ECO:0000313" key="11">
    <source>
        <dbReference type="EMBL" id="WIA14179.1"/>
    </source>
</evidence>
<keyword evidence="6" id="KW-0325">Glycoprotein</keyword>
<keyword evidence="2" id="KW-0812">Transmembrane</keyword>
<protein>
    <recommendedName>
        <fullName evidence="8">SREBP regulating gene protein</fullName>
    </recommendedName>
</protein>
<comment type="similarity">
    <text evidence="7">Belongs to the SPRING family.</text>
</comment>
<evidence type="ECO:0000256" key="6">
    <source>
        <dbReference type="ARBA" id="ARBA00023180"/>
    </source>
</evidence>
<name>A0ABY8TZ74_TETOB</name>
<keyword evidence="12" id="KW-1185">Reference proteome</keyword>
<feature type="chain" id="PRO_5045898201" description="SREBP regulating gene protein" evidence="10">
    <location>
        <begin position="27"/>
        <end position="350"/>
    </location>
</feature>
<evidence type="ECO:0000256" key="9">
    <source>
        <dbReference type="SAM" id="MobiDB-lite"/>
    </source>
</evidence>
<proteinExistence type="inferred from homology"/>
<keyword evidence="4" id="KW-0333">Golgi apparatus</keyword>
<gene>
    <name evidence="11" type="ORF">OEZ85_002719</name>
</gene>
<evidence type="ECO:0000256" key="10">
    <source>
        <dbReference type="SAM" id="SignalP"/>
    </source>
</evidence>
<comment type="subcellular location">
    <subcellularLocation>
        <location evidence="1">Golgi apparatus membrane</location>
        <topology evidence="1">Single-pass membrane protein</topology>
    </subcellularLocation>
</comment>
<organism evidence="11 12">
    <name type="scientific">Tetradesmus obliquus</name>
    <name type="common">Green alga</name>
    <name type="synonym">Acutodesmus obliquus</name>
    <dbReference type="NCBI Taxonomy" id="3088"/>
    <lineage>
        <taxon>Eukaryota</taxon>
        <taxon>Viridiplantae</taxon>
        <taxon>Chlorophyta</taxon>
        <taxon>core chlorophytes</taxon>
        <taxon>Chlorophyceae</taxon>
        <taxon>CS clade</taxon>
        <taxon>Sphaeropleales</taxon>
        <taxon>Scenedesmaceae</taxon>
        <taxon>Tetradesmus</taxon>
    </lineage>
</organism>
<evidence type="ECO:0000256" key="7">
    <source>
        <dbReference type="ARBA" id="ARBA00023461"/>
    </source>
</evidence>
<dbReference type="Pfam" id="PF10218">
    <property type="entry name" value="SPRING1"/>
    <property type="match status" value="1"/>
</dbReference>